<dbReference type="InterPro" id="IPR036271">
    <property type="entry name" value="Tet_transcr_reg_TetR-rel_C_sf"/>
</dbReference>
<feature type="DNA-binding region" description="H-T-H motif" evidence="4">
    <location>
        <begin position="45"/>
        <end position="64"/>
    </location>
</feature>
<dbReference type="GO" id="GO:0003677">
    <property type="term" value="F:DNA binding"/>
    <property type="evidence" value="ECO:0007669"/>
    <property type="project" value="UniProtKB-UniRule"/>
</dbReference>
<dbReference type="EMBL" id="AP014946">
    <property type="protein sequence ID" value="BAT57714.1"/>
    <property type="molecule type" value="Genomic_DNA"/>
</dbReference>
<name>A0A0S3PP17_9BRAD</name>
<evidence type="ECO:0000256" key="4">
    <source>
        <dbReference type="PROSITE-ProRule" id="PRU00335"/>
    </source>
</evidence>
<evidence type="ECO:0000313" key="7">
    <source>
        <dbReference type="Proteomes" id="UP000236884"/>
    </source>
</evidence>
<dbReference type="Pfam" id="PF16925">
    <property type="entry name" value="TetR_C_13"/>
    <property type="match status" value="1"/>
</dbReference>
<dbReference type="RefSeq" id="WP_096350662.1">
    <property type="nucleotide sequence ID" value="NZ_AP014946.1"/>
</dbReference>
<dbReference type="PANTHER" id="PTHR47506">
    <property type="entry name" value="TRANSCRIPTIONAL REGULATORY PROTEIN"/>
    <property type="match status" value="1"/>
</dbReference>
<gene>
    <name evidence="6" type="primary">yjdC_1</name>
    <name evidence="6" type="ORF">GJW-30_1_00222</name>
</gene>
<feature type="domain" description="HTH tetR-type" evidence="5">
    <location>
        <begin position="22"/>
        <end position="82"/>
    </location>
</feature>
<evidence type="ECO:0000256" key="3">
    <source>
        <dbReference type="ARBA" id="ARBA00023163"/>
    </source>
</evidence>
<keyword evidence="7" id="KW-1185">Reference proteome</keyword>
<dbReference type="OrthoDB" id="9787680at2"/>
<evidence type="ECO:0000256" key="2">
    <source>
        <dbReference type="ARBA" id="ARBA00023125"/>
    </source>
</evidence>
<evidence type="ECO:0000256" key="1">
    <source>
        <dbReference type="ARBA" id="ARBA00023015"/>
    </source>
</evidence>
<dbReference type="KEGG" id="vgo:GJW-30_1_00222"/>
<dbReference type="InterPro" id="IPR001647">
    <property type="entry name" value="HTH_TetR"/>
</dbReference>
<dbReference type="InterPro" id="IPR009057">
    <property type="entry name" value="Homeodomain-like_sf"/>
</dbReference>
<reference evidence="6 7" key="1">
    <citation type="submission" date="2015-08" db="EMBL/GenBank/DDBJ databases">
        <title>Investigation of the bacterial diversity of lava forest soil.</title>
        <authorList>
            <person name="Lee J.S."/>
        </authorList>
    </citation>
    <scope>NUCLEOTIDE SEQUENCE [LARGE SCALE GENOMIC DNA]</scope>
    <source>
        <strain evidence="6 7">GJW-30</strain>
    </source>
</reference>
<dbReference type="SUPFAM" id="SSF48498">
    <property type="entry name" value="Tetracyclin repressor-like, C-terminal domain"/>
    <property type="match status" value="1"/>
</dbReference>
<keyword evidence="2 4" id="KW-0238">DNA-binding</keyword>
<dbReference type="Pfam" id="PF00440">
    <property type="entry name" value="TetR_N"/>
    <property type="match status" value="1"/>
</dbReference>
<dbReference type="PANTHER" id="PTHR47506:SF1">
    <property type="entry name" value="HTH-TYPE TRANSCRIPTIONAL REGULATOR YJDC"/>
    <property type="match status" value="1"/>
</dbReference>
<dbReference type="Gene3D" id="1.10.357.10">
    <property type="entry name" value="Tetracycline Repressor, domain 2"/>
    <property type="match status" value="1"/>
</dbReference>
<keyword evidence="1" id="KW-0805">Transcription regulation</keyword>
<dbReference type="PRINTS" id="PR00455">
    <property type="entry name" value="HTHTETR"/>
</dbReference>
<sequence length="208" mass="22855">MSTAAKIVIDPVTPDTGDKPKVAPRERILAAASDLFYRQGIKSVGVDAIAEAADTNKMTLYRHFGSKDDLVAACLHQFADEVAQWWQEIVDAHPGQPREQIKAWLSECGECVTDPEDRGCALINAAIEISDKDHPARKVVEDFKRREHDRLTTLCADAGATEPAQLADELFLLMEGARVCSQSMGPEGPSQRMCRMGEVLLDARLPKP</sequence>
<evidence type="ECO:0000313" key="6">
    <source>
        <dbReference type="EMBL" id="BAT57714.1"/>
    </source>
</evidence>
<organism evidence="6 7">
    <name type="scientific">Variibacter gotjawalensis</name>
    <dbReference type="NCBI Taxonomy" id="1333996"/>
    <lineage>
        <taxon>Bacteria</taxon>
        <taxon>Pseudomonadati</taxon>
        <taxon>Pseudomonadota</taxon>
        <taxon>Alphaproteobacteria</taxon>
        <taxon>Hyphomicrobiales</taxon>
        <taxon>Nitrobacteraceae</taxon>
        <taxon>Variibacter</taxon>
    </lineage>
</organism>
<protein>
    <submittedName>
        <fullName evidence="6">HTH-type transcriptional regulator YjdC</fullName>
    </submittedName>
</protein>
<evidence type="ECO:0000259" key="5">
    <source>
        <dbReference type="PROSITE" id="PS50977"/>
    </source>
</evidence>
<keyword evidence="3" id="KW-0804">Transcription</keyword>
<dbReference type="Proteomes" id="UP000236884">
    <property type="component" value="Chromosome"/>
</dbReference>
<dbReference type="SUPFAM" id="SSF46689">
    <property type="entry name" value="Homeodomain-like"/>
    <property type="match status" value="1"/>
</dbReference>
<dbReference type="InterPro" id="IPR011075">
    <property type="entry name" value="TetR_C"/>
</dbReference>
<accession>A0A0S3PP17</accession>
<proteinExistence type="predicted"/>
<dbReference type="PROSITE" id="PS50977">
    <property type="entry name" value="HTH_TETR_2"/>
    <property type="match status" value="1"/>
</dbReference>
<dbReference type="AlphaFoldDB" id="A0A0S3PP17"/>